<name>A0A3E2THU8_9FIRM</name>
<organism evidence="16 17">
    <name type="scientific">Coprococcus catus</name>
    <dbReference type="NCBI Taxonomy" id="116085"/>
    <lineage>
        <taxon>Bacteria</taxon>
        <taxon>Bacillati</taxon>
        <taxon>Bacillota</taxon>
        <taxon>Clostridia</taxon>
        <taxon>Lachnospirales</taxon>
        <taxon>Lachnospiraceae</taxon>
        <taxon>Coprococcus</taxon>
    </lineage>
</organism>
<evidence type="ECO:0000313" key="17">
    <source>
        <dbReference type="Proteomes" id="UP000260773"/>
    </source>
</evidence>
<comment type="similarity">
    <text evidence="2">Belongs to the PduL family.</text>
</comment>
<keyword evidence="8" id="KW-0862">Zinc</keyword>
<evidence type="ECO:0000256" key="8">
    <source>
        <dbReference type="ARBA" id="ARBA00022833"/>
    </source>
</evidence>
<comment type="caution">
    <text evidence="16">The sequence shown here is derived from an EMBL/GenBank/DDBJ whole genome shotgun (WGS) entry which is preliminary data.</text>
</comment>
<dbReference type="NCBIfam" id="NF011652">
    <property type="entry name" value="PRK15070.1"/>
    <property type="match status" value="1"/>
</dbReference>
<evidence type="ECO:0000256" key="12">
    <source>
        <dbReference type="ARBA" id="ARBA00030939"/>
    </source>
</evidence>
<dbReference type="InterPro" id="IPR036451">
    <property type="entry name" value="CblAdoTrfase-like_sf"/>
</dbReference>
<accession>A0A3E2THU8</accession>
<evidence type="ECO:0000256" key="5">
    <source>
        <dbReference type="ARBA" id="ARBA00022679"/>
    </source>
</evidence>
<gene>
    <name evidence="16" type="primary">pduL</name>
    <name evidence="16" type="ORF">DW070_13555</name>
</gene>
<keyword evidence="10 16" id="KW-0012">Acyltransferase</keyword>
<dbReference type="EMBL" id="QVEP01000042">
    <property type="protein sequence ID" value="RGB76110.1"/>
    <property type="molecule type" value="Genomic_DNA"/>
</dbReference>
<protein>
    <recommendedName>
        <fullName evidence="4">Phosphate propanoyltransferase</fullName>
        <ecNumber evidence="3">2.3.1.222</ecNumber>
    </recommendedName>
    <alternativeName>
        <fullName evidence="12">Phosphate acyltransferase PduL</fullName>
    </alternativeName>
    <alternativeName>
        <fullName evidence="11">Phosphotransacylase PduL</fullName>
    </alternativeName>
    <alternativeName>
        <fullName evidence="13">Propanediol utilization protein PduL</fullName>
    </alternativeName>
</protein>
<evidence type="ECO:0000256" key="4">
    <source>
        <dbReference type="ARBA" id="ARBA00020837"/>
    </source>
</evidence>
<evidence type="ECO:0000256" key="9">
    <source>
        <dbReference type="ARBA" id="ARBA00022840"/>
    </source>
</evidence>
<dbReference type="EC" id="2.3.1.222" evidence="3"/>
<evidence type="ECO:0000256" key="3">
    <source>
        <dbReference type="ARBA" id="ARBA00012206"/>
    </source>
</evidence>
<dbReference type="Gene3D" id="1.20.1200.10">
    <property type="entry name" value="Cobalamin adenosyltransferase-like"/>
    <property type="match status" value="1"/>
</dbReference>
<keyword evidence="6" id="KW-0479">Metal-binding</keyword>
<evidence type="ECO:0000256" key="13">
    <source>
        <dbReference type="ARBA" id="ARBA00033077"/>
    </source>
</evidence>
<evidence type="ECO:0000256" key="6">
    <source>
        <dbReference type="ARBA" id="ARBA00022723"/>
    </source>
</evidence>
<proteinExistence type="inferred from homology"/>
<evidence type="ECO:0000256" key="1">
    <source>
        <dbReference type="ARBA" id="ARBA00001947"/>
    </source>
</evidence>
<dbReference type="InterPro" id="IPR016030">
    <property type="entry name" value="CblAdoTrfase-like"/>
</dbReference>
<evidence type="ECO:0000313" key="16">
    <source>
        <dbReference type="EMBL" id="RGB76110.1"/>
    </source>
</evidence>
<evidence type="ECO:0000256" key="11">
    <source>
        <dbReference type="ARBA" id="ARBA00030044"/>
    </source>
</evidence>
<dbReference type="InterPro" id="IPR008300">
    <property type="entry name" value="PTAC"/>
</dbReference>
<evidence type="ECO:0000256" key="14">
    <source>
        <dbReference type="ARBA" id="ARBA00047589"/>
    </source>
</evidence>
<keyword evidence="9" id="KW-0067">ATP-binding</keyword>
<dbReference type="Proteomes" id="UP000260773">
    <property type="component" value="Unassembled WGS sequence"/>
</dbReference>
<keyword evidence="7" id="KW-0547">Nucleotide-binding</keyword>
<feature type="domain" description="Cobalamin adenosyltransferase-like" evidence="15">
    <location>
        <begin position="115"/>
        <end position="271"/>
    </location>
</feature>
<dbReference type="GO" id="GO:0046872">
    <property type="term" value="F:metal ion binding"/>
    <property type="evidence" value="ECO:0007669"/>
    <property type="project" value="UniProtKB-KW"/>
</dbReference>
<evidence type="ECO:0000259" key="15">
    <source>
        <dbReference type="Pfam" id="PF01923"/>
    </source>
</evidence>
<dbReference type="PANTHER" id="PTHR39453:SF1">
    <property type="entry name" value="PHOSPHATE PROPANOYLTRANSFERASE"/>
    <property type="match status" value="1"/>
</dbReference>
<comment type="cofactor">
    <cofactor evidence="1">
        <name>Zn(2+)</name>
        <dbReference type="ChEBI" id="CHEBI:29105"/>
    </cofactor>
</comment>
<dbReference type="GO" id="GO:0005524">
    <property type="term" value="F:ATP binding"/>
    <property type="evidence" value="ECO:0007669"/>
    <property type="project" value="UniProtKB-KW"/>
</dbReference>
<evidence type="ECO:0000256" key="2">
    <source>
        <dbReference type="ARBA" id="ARBA00007342"/>
    </source>
</evidence>
<evidence type="ECO:0000256" key="10">
    <source>
        <dbReference type="ARBA" id="ARBA00023315"/>
    </source>
</evidence>
<dbReference type="SUPFAM" id="SSF89028">
    <property type="entry name" value="Cobalamin adenosyltransferase-like"/>
    <property type="match status" value="1"/>
</dbReference>
<dbReference type="AlphaFoldDB" id="A0A3E2THU8"/>
<dbReference type="PANTHER" id="PTHR39453">
    <property type="entry name" value="PHOSPHATE PROPANOYLTRANSFERASE"/>
    <property type="match status" value="1"/>
</dbReference>
<keyword evidence="5 16" id="KW-0808">Transferase</keyword>
<dbReference type="GO" id="GO:0016747">
    <property type="term" value="F:acyltransferase activity, transferring groups other than amino-acyl groups"/>
    <property type="evidence" value="ECO:0007669"/>
    <property type="project" value="InterPro"/>
</dbReference>
<evidence type="ECO:0000256" key="7">
    <source>
        <dbReference type="ARBA" id="ARBA00022741"/>
    </source>
</evidence>
<sequence length="479" mass="52814">MEILTDIALRAHWFRSHEKAYHVSKDTMLTPAARDFIREHGITLIYEDSALEGQPEVEVSSVPKSVKAVNQLPDAAESVGEPYKAMPMAAVPQGADHKPQYINGETGEVLSVKPENMTHLHGNVLVPKTHPQIAFRGMLDSLEAKIMSLQVVASENGLHRLTDALDEVLAYVRQILSAEVLDKELGEIHLLGLDSAGLRYESHHIKEIYGIPHPMPEYRMGRICIGLNELRTFVRETELAAARAFQSGDTCTRPDIVEAMNRLSSVIYILFCRQLTGRWPGQQEPSEMKDLPGFLVEASGRHVHLTQQAIDVLFGENLHEKSPLSQPGQYASEERVRLVTAKGEIDNVVVLGPPRGAVQVEMSLTDARILGITIPVNLSGDLKGAADVILVGPKGIYNAVGSVIASKAHIHMTPEDARLYGVEDGDSVAVRLETERPVTIDDVIIRVSEKFSLAMHMDYDEANACSYKKGDMGYIIKKN</sequence>
<reference evidence="16 17" key="1">
    <citation type="submission" date="2018-08" db="EMBL/GenBank/DDBJ databases">
        <title>A genome reference for cultivated species of the human gut microbiota.</title>
        <authorList>
            <person name="Zou Y."/>
            <person name="Xue W."/>
            <person name="Luo G."/>
        </authorList>
    </citation>
    <scope>NUCLEOTIDE SEQUENCE [LARGE SCALE GENOMIC DNA]</scope>
    <source>
        <strain evidence="16 17">AF45-17</strain>
    </source>
</reference>
<dbReference type="Pfam" id="PF01923">
    <property type="entry name" value="Cob_adeno_trans"/>
    <property type="match status" value="1"/>
</dbReference>
<comment type="catalytic activity">
    <reaction evidence="14">
        <text>propanoyl-CoA + phosphate = propanoyl phosphate + CoA</text>
        <dbReference type="Rhea" id="RHEA:28046"/>
        <dbReference type="ChEBI" id="CHEBI:43474"/>
        <dbReference type="ChEBI" id="CHEBI:57287"/>
        <dbReference type="ChEBI" id="CHEBI:57392"/>
        <dbReference type="ChEBI" id="CHEBI:58933"/>
        <dbReference type="EC" id="2.3.1.222"/>
    </reaction>
</comment>
<dbReference type="Pfam" id="PF06130">
    <property type="entry name" value="PTAC"/>
    <property type="match status" value="1"/>
</dbReference>